<protein>
    <recommendedName>
        <fullName evidence="11">J domain-containing protein</fullName>
    </recommendedName>
</protein>
<feature type="compositionally biased region" description="Acidic residues" evidence="9">
    <location>
        <begin position="498"/>
        <end position="509"/>
    </location>
</feature>
<dbReference type="SUPFAM" id="SSF158702">
    <property type="entry name" value="Sec63 N-terminal domain-like"/>
    <property type="match status" value="1"/>
</dbReference>
<feature type="compositionally biased region" description="Basic and acidic residues" evidence="9">
    <location>
        <begin position="487"/>
        <end position="497"/>
    </location>
</feature>
<dbReference type="Gene3D" id="1.10.287.110">
    <property type="entry name" value="DnaJ domain"/>
    <property type="match status" value="1"/>
</dbReference>
<dbReference type="GO" id="GO:0003723">
    <property type="term" value="F:RNA binding"/>
    <property type="evidence" value="ECO:0007669"/>
    <property type="project" value="TreeGrafter"/>
</dbReference>
<evidence type="ECO:0000256" key="10">
    <source>
        <dbReference type="SAM" id="Phobius"/>
    </source>
</evidence>
<dbReference type="SMART" id="SM00271">
    <property type="entry name" value="DnaJ"/>
    <property type="match status" value="1"/>
</dbReference>
<dbReference type="FunFam" id="1.10.287.110:FF:000063">
    <property type="entry name" value="Translocation protein SEC63"/>
    <property type="match status" value="1"/>
</dbReference>
<sequence length="782" mass="89867">MAGMEFEYDEEGGTFYFFLLSFMALVLVPATYYLWGTGESKEDPEKSRRVCQCDPCKMKKQKLKSKEPINRLKRRAIKTGLLIGWALLAVVAYKASQVELDFAEFDPYNELQIDRGATSREIKKAYHKLSIIYHPDKDTGDSQRFMKITKAYKALTDEEARKNWEEYGNPDGPGATHFGIALPKWIVEKQNSVWVLGLYALVFMVVLPVVVTILGSRQGGTDTRHIEIHGTPLYFIFLHKTPNMMLKRVLMVLAASFEFNRQYNQEVVERPSDNEQIPRLMKNLPYLNEKNKERPLCYLYSIKARCLIHAHLSRLELPQNTLEPDKDYCLKKCLYLLNEMINIVAQLVTMAHAGRVSKMPRLSTVENIMKVSQMVVQALWDNKSSLLQLPHISEDQLRHFVTRKRNIRNIRQLVGMREDERRALLRTLADDEYTNVMNVCANLPYIEMDVKTEVIDEEDPTITAGSIVTVTVRLKRQNMAVLLNLEGKTEKPEKPEEIAAEEVEEEEEEKPPTEEQVAARKPKVWEKQKKKKGKAKTGKKKPVKPVVPLKKPMTATTLTPTGTPTASGDKEEPKDSNPSTPNGGVPHQRKGRHRASYHGSTNDDSDTDSAYSDSADELADQVKQQQQSDNNEEDDDDDWMKFQEEAKKENMLETKSKETHVVHCPYYPALKYEWWWLYVADKKNQLIISAPLQVCSLMSEEEIQLKFSAPYKPGIYHYTVMLRSDSYLDFDQSQNIKLDVKEAKKIESHPQWEISDDDEEKDADDEDGSESDISDYDESDAD</sequence>
<organism evidence="12 13">
    <name type="scientific">Ridgeia piscesae</name>
    <name type="common">Tubeworm</name>
    <dbReference type="NCBI Taxonomy" id="27915"/>
    <lineage>
        <taxon>Eukaryota</taxon>
        <taxon>Metazoa</taxon>
        <taxon>Spiralia</taxon>
        <taxon>Lophotrochozoa</taxon>
        <taxon>Annelida</taxon>
        <taxon>Polychaeta</taxon>
        <taxon>Sedentaria</taxon>
        <taxon>Canalipalpata</taxon>
        <taxon>Sabellida</taxon>
        <taxon>Siboglinidae</taxon>
        <taxon>Ridgeia</taxon>
    </lineage>
</organism>
<dbReference type="GO" id="GO:0006614">
    <property type="term" value="P:SRP-dependent cotranslational protein targeting to membrane"/>
    <property type="evidence" value="ECO:0007669"/>
    <property type="project" value="TreeGrafter"/>
</dbReference>
<keyword evidence="7 10" id="KW-0472">Membrane</keyword>
<evidence type="ECO:0000256" key="6">
    <source>
        <dbReference type="ARBA" id="ARBA00022989"/>
    </source>
</evidence>
<dbReference type="SUPFAM" id="SSF81296">
    <property type="entry name" value="E set domains"/>
    <property type="match status" value="1"/>
</dbReference>
<dbReference type="PANTHER" id="PTHR24075">
    <property type="entry name" value="SEC63 DOMAIN-CONTAINING"/>
    <property type="match status" value="1"/>
</dbReference>
<dbReference type="InterPro" id="IPR035892">
    <property type="entry name" value="C2_domain_sf"/>
</dbReference>
<keyword evidence="2" id="KW-0813">Transport</keyword>
<proteinExistence type="predicted"/>
<dbReference type="Proteomes" id="UP001209878">
    <property type="component" value="Unassembled WGS sequence"/>
</dbReference>
<dbReference type="EMBL" id="JAODUO010001093">
    <property type="protein sequence ID" value="KAK2171190.1"/>
    <property type="molecule type" value="Genomic_DNA"/>
</dbReference>
<evidence type="ECO:0000256" key="8">
    <source>
        <dbReference type="ARBA" id="ARBA00023186"/>
    </source>
</evidence>
<keyword evidence="5" id="KW-0653">Protein transport</keyword>
<feature type="compositionally biased region" description="Acidic residues" evidence="9">
    <location>
        <begin position="754"/>
        <end position="782"/>
    </location>
</feature>
<keyword evidence="3 10" id="KW-0812">Transmembrane</keyword>
<dbReference type="InterPro" id="IPR001623">
    <property type="entry name" value="DnaJ_domain"/>
</dbReference>
<dbReference type="CDD" id="cd06257">
    <property type="entry name" value="DnaJ"/>
    <property type="match status" value="1"/>
</dbReference>
<evidence type="ECO:0000256" key="9">
    <source>
        <dbReference type="SAM" id="MobiDB-lite"/>
    </source>
</evidence>
<reference evidence="12" key="1">
    <citation type="journal article" date="2023" name="Mol. Biol. Evol.">
        <title>Third-Generation Sequencing Reveals the Adaptive Role of the Epigenome in Three Deep-Sea Polychaetes.</title>
        <authorList>
            <person name="Perez M."/>
            <person name="Aroh O."/>
            <person name="Sun Y."/>
            <person name="Lan Y."/>
            <person name="Juniper S.K."/>
            <person name="Young C.R."/>
            <person name="Angers B."/>
            <person name="Qian P.Y."/>
        </authorList>
    </citation>
    <scope>NUCLEOTIDE SEQUENCE</scope>
    <source>
        <strain evidence="12">R07B-5</strain>
    </source>
</reference>
<feature type="transmembrane region" description="Helical" evidence="10">
    <location>
        <begin position="193"/>
        <end position="214"/>
    </location>
</feature>
<keyword evidence="8" id="KW-0143">Chaperone</keyword>
<dbReference type="PANTHER" id="PTHR24075:SF0">
    <property type="entry name" value="TRANSLOCATION PROTEIN SEC63 HOMOLOG"/>
    <property type="match status" value="1"/>
</dbReference>
<dbReference type="GO" id="GO:0031207">
    <property type="term" value="C:Sec62/Sec63 complex"/>
    <property type="evidence" value="ECO:0007669"/>
    <property type="project" value="TreeGrafter"/>
</dbReference>
<feature type="compositionally biased region" description="Basic residues" evidence="9">
    <location>
        <begin position="587"/>
        <end position="596"/>
    </location>
</feature>
<dbReference type="Gene3D" id="2.60.40.150">
    <property type="entry name" value="C2 domain"/>
    <property type="match status" value="1"/>
</dbReference>
<feature type="transmembrane region" description="Helical" evidence="10">
    <location>
        <begin position="15"/>
        <end position="35"/>
    </location>
</feature>
<dbReference type="InterPro" id="IPR004179">
    <property type="entry name" value="Sec63-dom"/>
</dbReference>
<dbReference type="Pfam" id="PF02889">
    <property type="entry name" value="Sec63"/>
    <property type="match status" value="2"/>
</dbReference>
<feature type="region of interest" description="Disordered" evidence="9">
    <location>
        <begin position="746"/>
        <end position="782"/>
    </location>
</feature>
<dbReference type="Pfam" id="PF00226">
    <property type="entry name" value="DnaJ"/>
    <property type="match status" value="1"/>
</dbReference>
<dbReference type="InterPro" id="IPR014756">
    <property type="entry name" value="Ig_E-set"/>
</dbReference>
<dbReference type="Gene3D" id="1.10.3380.10">
    <property type="entry name" value="Sec63 N-terminal domain-like domain"/>
    <property type="match status" value="1"/>
</dbReference>
<evidence type="ECO:0000313" key="12">
    <source>
        <dbReference type="EMBL" id="KAK2171190.1"/>
    </source>
</evidence>
<keyword evidence="4" id="KW-0256">Endoplasmic reticulum</keyword>
<feature type="compositionally biased region" description="Low complexity" evidence="9">
    <location>
        <begin position="544"/>
        <end position="566"/>
    </location>
</feature>
<evidence type="ECO:0000256" key="5">
    <source>
        <dbReference type="ARBA" id="ARBA00022927"/>
    </source>
</evidence>
<dbReference type="PRINTS" id="PR00625">
    <property type="entry name" value="JDOMAIN"/>
</dbReference>
<evidence type="ECO:0000256" key="2">
    <source>
        <dbReference type="ARBA" id="ARBA00022448"/>
    </source>
</evidence>
<gene>
    <name evidence="12" type="ORF">NP493_1094g02025</name>
</gene>
<dbReference type="AlphaFoldDB" id="A0AAD9NIE0"/>
<evidence type="ECO:0000256" key="4">
    <source>
        <dbReference type="ARBA" id="ARBA00022824"/>
    </source>
</evidence>
<dbReference type="Gene3D" id="1.10.150.20">
    <property type="entry name" value="5' to 3' exonuclease, C-terminal subdomain"/>
    <property type="match status" value="1"/>
</dbReference>
<dbReference type="InterPro" id="IPR036869">
    <property type="entry name" value="J_dom_sf"/>
</dbReference>
<name>A0AAD9NIE0_RIDPI</name>
<evidence type="ECO:0000259" key="11">
    <source>
        <dbReference type="PROSITE" id="PS50076"/>
    </source>
</evidence>
<dbReference type="GO" id="GO:0006620">
    <property type="term" value="P:post-translational protein targeting to endoplasmic reticulum membrane"/>
    <property type="evidence" value="ECO:0007669"/>
    <property type="project" value="TreeGrafter"/>
</dbReference>
<keyword evidence="13" id="KW-1185">Reference proteome</keyword>
<accession>A0AAD9NIE0</accession>
<feature type="compositionally biased region" description="Basic residues" evidence="9">
    <location>
        <begin position="528"/>
        <end position="543"/>
    </location>
</feature>
<evidence type="ECO:0000256" key="3">
    <source>
        <dbReference type="ARBA" id="ARBA00022692"/>
    </source>
</evidence>
<keyword evidence="6 10" id="KW-1133">Transmembrane helix</keyword>
<feature type="region of interest" description="Disordered" evidence="9">
    <location>
        <begin position="486"/>
        <end position="637"/>
    </location>
</feature>
<evidence type="ECO:0000313" key="13">
    <source>
        <dbReference type="Proteomes" id="UP001209878"/>
    </source>
</evidence>
<evidence type="ECO:0000256" key="7">
    <source>
        <dbReference type="ARBA" id="ARBA00023136"/>
    </source>
</evidence>
<dbReference type="SMART" id="SM00973">
    <property type="entry name" value="Sec63"/>
    <property type="match status" value="1"/>
</dbReference>
<dbReference type="PROSITE" id="PS50076">
    <property type="entry name" value="DNAJ_2"/>
    <property type="match status" value="1"/>
</dbReference>
<feature type="domain" description="J" evidence="11">
    <location>
        <begin position="106"/>
        <end position="168"/>
    </location>
</feature>
<comment type="subcellular location">
    <subcellularLocation>
        <location evidence="1">Endoplasmic reticulum membrane</location>
        <topology evidence="1">Multi-pass membrane protein</topology>
    </subcellularLocation>
</comment>
<dbReference type="GO" id="GO:0008320">
    <property type="term" value="F:protein transmembrane transporter activity"/>
    <property type="evidence" value="ECO:0007669"/>
    <property type="project" value="TreeGrafter"/>
</dbReference>
<evidence type="ECO:0000256" key="1">
    <source>
        <dbReference type="ARBA" id="ARBA00004477"/>
    </source>
</evidence>
<dbReference type="SUPFAM" id="SSF46565">
    <property type="entry name" value="Chaperone J-domain"/>
    <property type="match status" value="1"/>
</dbReference>
<comment type="caution">
    <text evidence="12">The sequence shown here is derived from an EMBL/GenBank/DDBJ whole genome shotgun (WGS) entry which is preliminary data.</text>
</comment>